<dbReference type="Proteomes" id="UP000235672">
    <property type="component" value="Unassembled WGS sequence"/>
</dbReference>
<accession>A0A2J6QQ11</accession>
<gene>
    <name evidence="1" type="ORF">NA56DRAFT_696120</name>
</gene>
<organism evidence="1 2">
    <name type="scientific">Hyaloscypha hepaticicola</name>
    <dbReference type="NCBI Taxonomy" id="2082293"/>
    <lineage>
        <taxon>Eukaryota</taxon>
        <taxon>Fungi</taxon>
        <taxon>Dikarya</taxon>
        <taxon>Ascomycota</taxon>
        <taxon>Pezizomycotina</taxon>
        <taxon>Leotiomycetes</taxon>
        <taxon>Helotiales</taxon>
        <taxon>Hyaloscyphaceae</taxon>
        <taxon>Hyaloscypha</taxon>
    </lineage>
</organism>
<evidence type="ECO:0000313" key="1">
    <source>
        <dbReference type="EMBL" id="PMD28349.1"/>
    </source>
</evidence>
<evidence type="ECO:0000313" key="2">
    <source>
        <dbReference type="Proteomes" id="UP000235672"/>
    </source>
</evidence>
<dbReference type="EMBL" id="KZ613464">
    <property type="protein sequence ID" value="PMD28349.1"/>
    <property type="molecule type" value="Genomic_DNA"/>
</dbReference>
<protein>
    <submittedName>
        <fullName evidence="1">Uncharacterized protein</fullName>
    </submittedName>
</protein>
<name>A0A2J6QQ11_9HELO</name>
<dbReference type="AlphaFoldDB" id="A0A2J6QQ11"/>
<keyword evidence="2" id="KW-1185">Reference proteome</keyword>
<sequence>MEATSGKSNRRYGMVIRCLTPRASVRRLVKEHQLEASFLAAKRRDGSFPLRPKIIATKGRLGLKLKRRTVAGEAAKPSISTQEWQRGDGLEVELGQVGSALAGSFWGGMPASEDSGVSPAFALQVPVTFPLTLWMTWSNLDCIRSDLASILAGACEHELRARRARRARRACSGSSHFLFPGSLPALLLLLPPFSAAALAGETSHHGLYPSGRPQRSDDNLRASTATSCPPWLHISLVWVFFIGLWLQEGPFAAPPVPACGHWPSGGGWGCCSVGVRVGSGLQPVQGQALRVHIAVAGWQLSLGQAWLWCLLPSAQCHSAPCVVSASVLRTVLVQYSTTSKALLDPPGEIAS</sequence>
<proteinExistence type="predicted"/>
<reference evidence="1 2" key="1">
    <citation type="submission" date="2016-05" db="EMBL/GenBank/DDBJ databases">
        <title>A degradative enzymes factory behind the ericoid mycorrhizal symbiosis.</title>
        <authorList>
            <consortium name="DOE Joint Genome Institute"/>
            <person name="Martino E."/>
            <person name="Morin E."/>
            <person name="Grelet G."/>
            <person name="Kuo A."/>
            <person name="Kohler A."/>
            <person name="Daghino S."/>
            <person name="Barry K."/>
            <person name="Choi C."/>
            <person name="Cichocki N."/>
            <person name="Clum A."/>
            <person name="Copeland A."/>
            <person name="Hainaut M."/>
            <person name="Haridas S."/>
            <person name="Labutti K."/>
            <person name="Lindquist E."/>
            <person name="Lipzen A."/>
            <person name="Khouja H.-R."/>
            <person name="Murat C."/>
            <person name="Ohm R."/>
            <person name="Olson A."/>
            <person name="Spatafora J."/>
            <person name="Veneault-Fourrey C."/>
            <person name="Henrissat B."/>
            <person name="Grigoriev I."/>
            <person name="Martin F."/>
            <person name="Perotto S."/>
        </authorList>
    </citation>
    <scope>NUCLEOTIDE SEQUENCE [LARGE SCALE GENOMIC DNA]</scope>
    <source>
        <strain evidence="1 2">UAMH 7357</strain>
    </source>
</reference>